<dbReference type="SUPFAM" id="SSF53335">
    <property type="entry name" value="S-adenosyl-L-methionine-dependent methyltransferases"/>
    <property type="match status" value="1"/>
</dbReference>
<keyword evidence="3" id="KW-0808">Transferase</keyword>
<gene>
    <name evidence="3" type="ORF">BN2475_400016</name>
</gene>
<protein>
    <submittedName>
        <fullName evidence="3">Methyltransferase FkbM family</fullName>
    </submittedName>
</protein>
<dbReference type="InterPro" id="IPR006342">
    <property type="entry name" value="FkbM_mtfrase"/>
</dbReference>
<evidence type="ECO:0000256" key="1">
    <source>
        <dbReference type="SAM" id="MobiDB-lite"/>
    </source>
</evidence>
<feature type="compositionally biased region" description="Basic and acidic residues" evidence="1">
    <location>
        <begin position="317"/>
        <end position="338"/>
    </location>
</feature>
<dbReference type="AlphaFoldDB" id="A0A1N7S6K9"/>
<dbReference type="InterPro" id="IPR029063">
    <property type="entry name" value="SAM-dependent_MTases_sf"/>
</dbReference>
<reference evidence="3 4" key="1">
    <citation type="submission" date="2016-12" db="EMBL/GenBank/DDBJ databases">
        <authorList>
            <person name="Song W.-J."/>
            <person name="Kurnit D.M."/>
        </authorList>
    </citation>
    <scope>NUCLEOTIDE SEQUENCE [LARGE SCALE GENOMIC DNA]</scope>
    <source>
        <strain evidence="3 4">STM7296</strain>
    </source>
</reference>
<evidence type="ECO:0000313" key="3">
    <source>
        <dbReference type="EMBL" id="SIT42968.1"/>
    </source>
</evidence>
<dbReference type="PANTHER" id="PTHR34203">
    <property type="entry name" value="METHYLTRANSFERASE, FKBM FAMILY PROTEIN"/>
    <property type="match status" value="1"/>
</dbReference>
<dbReference type="NCBIfam" id="TIGR01444">
    <property type="entry name" value="fkbM_fam"/>
    <property type="match status" value="1"/>
</dbReference>
<proteinExistence type="predicted"/>
<name>A0A1N7S6K9_9BURK</name>
<evidence type="ECO:0000313" key="4">
    <source>
        <dbReference type="Proteomes" id="UP000187012"/>
    </source>
</evidence>
<dbReference type="Proteomes" id="UP000187012">
    <property type="component" value="Unassembled WGS sequence"/>
</dbReference>
<dbReference type="Pfam" id="PF05050">
    <property type="entry name" value="Methyltransf_21"/>
    <property type="match status" value="1"/>
</dbReference>
<feature type="region of interest" description="Disordered" evidence="1">
    <location>
        <begin position="305"/>
        <end position="338"/>
    </location>
</feature>
<organism evidence="3 4">
    <name type="scientific">Paraburkholderia ribeironis</name>
    <dbReference type="NCBI Taxonomy" id="1247936"/>
    <lineage>
        <taxon>Bacteria</taxon>
        <taxon>Pseudomonadati</taxon>
        <taxon>Pseudomonadota</taxon>
        <taxon>Betaproteobacteria</taxon>
        <taxon>Burkholderiales</taxon>
        <taxon>Burkholderiaceae</taxon>
        <taxon>Paraburkholderia</taxon>
    </lineage>
</organism>
<evidence type="ECO:0000259" key="2">
    <source>
        <dbReference type="Pfam" id="PF05050"/>
    </source>
</evidence>
<feature type="domain" description="Methyltransferase FkbM" evidence="2">
    <location>
        <begin position="82"/>
        <end position="246"/>
    </location>
</feature>
<dbReference type="Gene3D" id="3.40.50.150">
    <property type="entry name" value="Vaccinia Virus protein VP39"/>
    <property type="match status" value="1"/>
</dbReference>
<dbReference type="EMBL" id="CYGX02000040">
    <property type="protein sequence ID" value="SIT42968.1"/>
    <property type="molecule type" value="Genomic_DNA"/>
</dbReference>
<keyword evidence="3" id="KW-0489">Methyltransferase</keyword>
<dbReference type="STRING" id="1247936.BN2475_400016"/>
<keyword evidence="4" id="KW-1185">Reference proteome</keyword>
<sequence length="338" mass="37568">MIAKSLLEDRVLVRECGYLYLSSLARKLNVVQLSASGQYGTMTSSSNDLNILKKYAETGRWAPELTKRLKLFFADSGGTYLDIGANIGMTTIPIAQHNEHVKCYAFEPEPVNYRNLVRNIAENCPASNVETYKLALHEREDMLPFEIADGNLGDHRLHIETDLPAKQDEVGRKIIEVRCARLDDLPIELTGPVFVKIDTQGAEPFVFAGGRRTLARADAILVEWSPYHMARLGGDPNLVLRFLEEHFNHGQIEQTDAKAGQQGESGPMTEIATHLQSTITKWRDDPFSYVDVVATRVPSMVQSGSCVARPSSADGQIPRHIEPENPAREPRECLPGDA</sequence>
<dbReference type="InterPro" id="IPR052514">
    <property type="entry name" value="SAM-dependent_MTase"/>
</dbReference>
<accession>A0A1N7S6K9</accession>
<dbReference type="GO" id="GO:0008168">
    <property type="term" value="F:methyltransferase activity"/>
    <property type="evidence" value="ECO:0007669"/>
    <property type="project" value="UniProtKB-KW"/>
</dbReference>
<dbReference type="PANTHER" id="PTHR34203:SF15">
    <property type="entry name" value="SLL1173 PROTEIN"/>
    <property type="match status" value="1"/>
</dbReference>
<dbReference type="GO" id="GO:0032259">
    <property type="term" value="P:methylation"/>
    <property type="evidence" value="ECO:0007669"/>
    <property type="project" value="UniProtKB-KW"/>
</dbReference>